<dbReference type="InterPro" id="IPR022576">
    <property type="entry name" value="YfgG"/>
</dbReference>
<reference evidence="2 3" key="1">
    <citation type="submission" date="2015-03" db="EMBL/GenBank/DDBJ databases">
        <authorList>
            <consortium name="Pathogen Informatics"/>
            <person name="Murphy D."/>
        </authorList>
    </citation>
    <scope>NUCLEOTIDE SEQUENCE [LARGE SCALE GENOMIC DNA]</scope>
    <source>
        <strain evidence="3">type strain: CIP110231</strain>
    </source>
</reference>
<comment type="caution">
    <text evidence="2">The sequence shown here is derived from an EMBL/GenBank/DDBJ whole genome shotgun (WGS) entry which is preliminary data.</text>
</comment>
<name>A0ABP1YB97_9GAMM</name>
<feature type="region of interest" description="Disordered" evidence="1">
    <location>
        <begin position="62"/>
        <end position="87"/>
    </location>
</feature>
<gene>
    <name evidence="2" type="ORF">ERS137967_00633</name>
</gene>
<evidence type="ECO:0000256" key="1">
    <source>
        <dbReference type="SAM" id="MobiDB-lite"/>
    </source>
</evidence>
<evidence type="ECO:0000313" key="2">
    <source>
        <dbReference type="EMBL" id="CNE05859.1"/>
    </source>
</evidence>
<sequence length="87" mass="10015">MLSEFRGRRWPLMLTSNGQHSAKTSMRNKKSTQLTKIILLVSFIILFGRLLYAAIAAIPHHQERNQSEQIEQPVDQEYTPPQPDLTP</sequence>
<organism evidence="2 3">
    <name type="scientific">Yersinia nurmii</name>
    <dbReference type="NCBI Taxonomy" id="685706"/>
    <lineage>
        <taxon>Bacteria</taxon>
        <taxon>Pseudomonadati</taxon>
        <taxon>Pseudomonadota</taxon>
        <taxon>Gammaproteobacteria</taxon>
        <taxon>Enterobacterales</taxon>
        <taxon>Yersiniaceae</taxon>
        <taxon>Yersinia</taxon>
    </lineage>
</organism>
<accession>A0ABP1YB97</accession>
<dbReference type="EMBL" id="CPYD01000002">
    <property type="protein sequence ID" value="CNE05859.1"/>
    <property type="molecule type" value="Genomic_DNA"/>
</dbReference>
<proteinExistence type="predicted"/>
<evidence type="ECO:0000313" key="3">
    <source>
        <dbReference type="Proteomes" id="UP000040578"/>
    </source>
</evidence>
<dbReference type="Pfam" id="PF11119">
    <property type="entry name" value="DUF2633"/>
    <property type="match status" value="1"/>
</dbReference>
<protein>
    <submittedName>
        <fullName evidence="2">Protein of uncharacterized function (DUF2633)</fullName>
    </submittedName>
</protein>
<dbReference type="Proteomes" id="UP000040578">
    <property type="component" value="Unassembled WGS sequence"/>
</dbReference>
<keyword evidence="3" id="KW-1185">Reference proteome</keyword>